<dbReference type="AlphaFoldDB" id="A0A2V0NRZ1"/>
<comment type="caution">
    <text evidence="6">The sequence shown here is derived from an EMBL/GenBank/DDBJ whole genome shotgun (WGS) entry which is preliminary data.</text>
</comment>
<keyword evidence="7" id="KW-1185">Reference proteome</keyword>
<organism evidence="6 7">
    <name type="scientific">Raphidocelis subcapitata</name>
    <dbReference type="NCBI Taxonomy" id="307507"/>
    <lineage>
        <taxon>Eukaryota</taxon>
        <taxon>Viridiplantae</taxon>
        <taxon>Chlorophyta</taxon>
        <taxon>core chlorophytes</taxon>
        <taxon>Chlorophyceae</taxon>
        <taxon>CS clade</taxon>
        <taxon>Sphaeropleales</taxon>
        <taxon>Selenastraceae</taxon>
        <taxon>Raphidocelis</taxon>
    </lineage>
</organism>
<dbReference type="EMBL" id="BDRX01000002">
    <property type="protein sequence ID" value="GBF87697.1"/>
    <property type="molecule type" value="Genomic_DNA"/>
</dbReference>
<dbReference type="InterPro" id="IPR004843">
    <property type="entry name" value="Calcineurin-like_PHP"/>
</dbReference>
<feature type="domain" description="5'-Nucleotidase C-terminal" evidence="5">
    <location>
        <begin position="415"/>
        <end position="564"/>
    </location>
</feature>
<feature type="chain" id="PRO_5015796102" description="5'-nucleotidase" evidence="3">
    <location>
        <begin position="33"/>
        <end position="626"/>
    </location>
</feature>
<dbReference type="GO" id="GO:0000166">
    <property type="term" value="F:nucleotide binding"/>
    <property type="evidence" value="ECO:0007669"/>
    <property type="project" value="UniProtKB-KW"/>
</dbReference>
<dbReference type="STRING" id="307507.A0A2V0NRZ1"/>
<dbReference type="OrthoDB" id="531680at2759"/>
<dbReference type="InterPro" id="IPR008334">
    <property type="entry name" value="5'-Nucleotdase_C"/>
</dbReference>
<dbReference type="GO" id="GO:0016787">
    <property type="term" value="F:hydrolase activity"/>
    <property type="evidence" value="ECO:0007669"/>
    <property type="project" value="UniProtKB-KW"/>
</dbReference>
<dbReference type="InterPro" id="IPR029052">
    <property type="entry name" value="Metallo-depent_PP-like"/>
</dbReference>
<sequence length="626" mass="66910">MRAGRRPPRAAAATALLLVMPAALLLAGTAAARDAPGNSTILHIAHINDVHNRIEETSTTSAACGPEQREAGLCLGGWARIATAVDWARKAAKKEKAAGFLFLDVGDQFDGTLWDIVYKGQATARLQNIVKPDAMTLGNHEFSFPPKVLAEYIKKLKAPMLGACNVDASKEPELQALLKKWAVFKFGPYKVATLGWLSPDTSFLQLEAENITFNEVVPSVKKCIKELKAEHPDVDLIIGMSHTGYNYDLATAKAVPELDIILGGHSHSYLNNGNTTGPIFDMTKGANAEDCYKLGACDMPVGLFPTMITGKVCSGGAGGAKEAAGPEGAASCRIKTVPVVQAYYASKYLGHVKIDIPTKRLVSQRPMLLGGAKSSNPVPEDPSILKVIKEMAGPVAKLRDRTAGESNVTLIGGNPGRQGETNFGDYVADLFVRAGQELTDFEEKYGLVKIGILTGGNIRSDVDKGDVTYGEVLTAMPFGNTFAIKAATGAQLRSALARGISDLANNAGRFPQISGLRMWHRGTKLLGVELLNPDGSTSPLEDGKSYNVASSTYTLSGGDDYSEFAKAPYLFPSGPAMEQLMMDDLQRAAPNSIKVPDPAKERRVINCAMPYVDCANEKLFGPCCRD</sequence>
<evidence type="ECO:0000256" key="3">
    <source>
        <dbReference type="RuleBase" id="RU362119"/>
    </source>
</evidence>
<dbReference type="Gene3D" id="3.90.780.10">
    <property type="entry name" value="5'-Nucleotidase, C-terminal domain"/>
    <property type="match status" value="1"/>
</dbReference>
<dbReference type="InterPro" id="IPR006179">
    <property type="entry name" value="5_nucleotidase/apyrase"/>
</dbReference>
<dbReference type="PRINTS" id="PR01607">
    <property type="entry name" value="APYRASEFAMLY"/>
</dbReference>
<evidence type="ECO:0000313" key="6">
    <source>
        <dbReference type="EMBL" id="GBF87697.1"/>
    </source>
</evidence>
<dbReference type="GO" id="GO:0009166">
    <property type="term" value="P:nucleotide catabolic process"/>
    <property type="evidence" value="ECO:0007669"/>
    <property type="project" value="InterPro"/>
</dbReference>
<dbReference type="InterPro" id="IPR036907">
    <property type="entry name" value="5'-Nucleotdase_C_sf"/>
</dbReference>
<keyword evidence="3" id="KW-0547">Nucleotide-binding</keyword>
<reference evidence="6 7" key="1">
    <citation type="journal article" date="2018" name="Sci. Rep.">
        <title>Raphidocelis subcapitata (=Pseudokirchneriella subcapitata) provides an insight into genome evolution and environmental adaptations in the Sphaeropleales.</title>
        <authorList>
            <person name="Suzuki S."/>
            <person name="Yamaguchi H."/>
            <person name="Nakajima N."/>
            <person name="Kawachi M."/>
        </authorList>
    </citation>
    <scope>NUCLEOTIDE SEQUENCE [LARGE SCALE GENOMIC DNA]</scope>
    <source>
        <strain evidence="6 7">NIES-35</strain>
    </source>
</reference>
<dbReference type="Pfam" id="PF00149">
    <property type="entry name" value="Metallophos"/>
    <property type="match status" value="1"/>
</dbReference>
<keyword evidence="3" id="KW-0378">Hydrolase</keyword>
<dbReference type="PANTHER" id="PTHR11575:SF24">
    <property type="entry name" value="5'-NUCLEOTIDASE"/>
    <property type="match status" value="1"/>
</dbReference>
<dbReference type="InParanoid" id="A0A2V0NRZ1"/>
<feature type="domain" description="Calcineurin-like phosphoesterase" evidence="4">
    <location>
        <begin position="43"/>
        <end position="269"/>
    </location>
</feature>
<evidence type="ECO:0008006" key="8">
    <source>
        <dbReference type="Google" id="ProtNLM"/>
    </source>
</evidence>
<dbReference type="Pfam" id="PF02872">
    <property type="entry name" value="5_nucleotid_C"/>
    <property type="match status" value="1"/>
</dbReference>
<gene>
    <name evidence="6" type="ORF">Rsub_00408</name>
</gene>
<keyword evidence="2 3" id="KW-0732">Signal</keyword>
<evidence type="ECO:0000256" key="2">
    <source>
        <dbReference type="ARBA" id="ARBA00022729"/>
    </source>
</evidence>
<evidence type="ECO:0000259" key="4">
    <source>
        <dbReference type="Pfam" id="PF00149"/>
    </source>
</evidence>
<evidence type="ECO:0000256" key="1">
    <source>
        <dbReference type="ARBA" id="ARBA00006654"/>
    </source>
</evidence>
<dbReference type="Proteomes" id="UP000247498">
    <property type="component" value="Unassembled WGS sequence"/>
</dbReference>
<name>A0A2V0NRZ1_9CHLO</name>
<accession>A0A2V0NRZ1</accession>
<comment type="similarity">
    <text evidence="1 3">Belongs to the 5'-nucleotidase family.</text>
</comment>
<dbReference type="SUPFAM" id="SSF55816">
    <property type="entry name" value="5'-nucleotidase (syn. UDP-sugar hydrolase), C-terminal domain"/>
    <property type="match status" value="1"/>
</dbReference>
<dbReference type="Gene3D" id="3.60.21.10">
    <property type="match status" value="1"/>
</dbReference>
<protein>
    <recommendedName>
        <fullName evidence="8">5'-nucleotidase</fullName>
    </recommendedName>
</protein>
<evidence type="ECO:0000259" key="5">
    <source>
        <dbReference type="Pfam" id="PF02872"/>
    </source>
</evidence>
<dbReference type="SUPFAM" id="SSF56300">
    <property type="entry name" value="Metallo-dependent phosphatases"/>
    <property type="match status" value="1"/>
</dbReference>
<evidence type="ECO:0000313" key="7">
    <source>
        <dbReference type="Proteomes" id="UP000247498"/>
    </source>
</evidence>
<dbReference type="PANTHER" id="PTHR11575">
    <property type="entry name" value="5'-NUCLEOTIDASE-RELATED"/>
    <property type="match status" value="1"/>
</dbReference>
<feature type="signal peptide" evidence="3">
    <location>
        <begin position="1"/>
        <end position="32"/>
    </location>
</feature>
<proteinExistence type="inferred from homology"/>